<dbReference type="InterPro" id="IPR027417">
    <property type="entry name" value="P-loop_NTPase"/>
</dbReference>
<comment type="caution">
    <text evidence="3">The sequence shown here is derived from an EMBL/GenBank/DDBJ whole genome shotgun (WGS) entry which is preliminary data.</text>
</comment>
<dbReference type="PROSITE" id="PS50005">
    <property type="entry name" value="TPR"/>
    <property type="match status" value="2"/>
</dbReference>
<name>A0A9Q5Z8X2_NOSLI</name>
<dbReference type="AlphaFoldDB" id="A0A9Q5Z8X2"/>
<dbReference type="Gene3D" id="1.25.40.10">
    <property type="entry name" value="Tetratricopeptide repeat domain"/>
    <property type="match status" value="1"/>
</dbReference>
<feature type="repeat" description="TPR" evidence="1">
    <location>
        <begin position="622"/>
        <end position="655"/>
    </location>
</feature>
<dbReference type="SMART" id="SM00028">
    <property type="entry name" value="TPR"/>
    <property type="match status" value="3"/>
</dbReference>
<reference evidence="3 4" key="1">
    <citation type="submission" date="2015-02" db="EMBL/GenBank/DDBJ databases">
        <title>Nostoc linckia genome annotation.</title>
        <authorList>
            <person name="Zhou Z."/>
        </authorList>
    </citation>
    <scope>NUCLEOTIDE SEQUENCE [LARGE SCALE GENOMIC DNA]</scope>
    <source>
        <strain evidence="4">z8</strain>
    </source>
</reference>
<accession>A0A9Q5Z8X2</accession>
<dbReference type="EMBL" id="LAHD01000082">
    <property type="protein sequence ID" value="PHK00377.1"/>
    <property type="molecule type" value="Genomic_DNA"/>
</dbReference>
<evidence type="ECO:0000256" key="1">
    <source>
        <dbReference type="PROSITE-ProRule" id="PRU00339"/>
    </source>
</evidence>
<gene>
    <name evidence="3" type="ORF">VF08_24290</name>
</gene>
<protein>
    <recommendedName>
        <fullName evidence="2">NB-ARC domain-containing protein</fullName>
    </recommendedName>
</protein>
<organism evidence="3 4">
    <name type="scientific">Nostoc linckia z8</name>
    <dbReference type="NCBI Taxonomy" id="1628746"/>
    <lineage>
        <taxon>Bacteria</taxon>
        <taxon>Bacillati</taxon>
        <taxon>Cyanobacteriota</taxon>
        <taxon>Cyanophyceae</taxon>
        <taxon>Nostocales</taxon>
        <taxon>Nostocaceae</taxon>
        <taxon>Nostoc</taxon>
    </lineage>
</organism>
<evidence type="ECO:0000313" key="4">
    <source>
        <dbReference type="Proteomes" id="UP000222310"/>
    </source>
</evidence>
<evidence type="ECO:0000313" key="3">
    <source>
        <dbReference type="EMBL" id="PHK00377.1"/>
    </source>
</evidence>
<dbReference type="RefSeq" id="WP_099066867.1">
    <property type="nucleotide sequence ID" value="NZ_LAHD01000082.1"/>
</dbReference>
<dbReference type="GeneID" id="57093528"/>
<dbReference type="Gene3D" id="3.40.50.300">
    <property type="entry name" value="P-loop containing nucleotide triphosphate hydrolases"/>
    <property type="match status" value="1"/>
</dbReference>
<dbReference type="Pfam" id="PF14559">
    <property type="entry name" value="TPR_19"/>
    <property type="match status" value="1"/>
</dbReference>
<dbReference type="InterPro" id="IPR002182">
    <property type="entry name" value="NB-ARC"/>
</dbReference>
<dbReference type="Proteomes" id="UP000222310">
    <property type="component" value="Unassembled WGS sequence"/>
</dbReference>
<evidence type="ECO:0000259" key="2">
    <source>
        <dbReference type="Pfam" id="PF00931"/>
    </source>
</evidence>
<keyword evidence="1" id="KW-0802">TPR repeat</keyword>
<dbReference type="SUPFAM" id="SSF48452">
    <property type="entry name" value="TPR-like"/>
    <property type="match status" value="1"/>
</dbReference>
<dbReference type="SUPFAM" id="SSF52540">
    <property type="entry name" value="P-loop containing nucleoside triphosphate hydrolases"/>
    <property type="match status" value="1"/>
</dbReference>
<feature type="repeat" description="TPR" evidence="1">
    <location>
        <begin position="549"/>
        <end position="582"/>
    </location>
</feature>
<dbReference type="Pfam" id="PF00931">
    <property type="entry name" value="NB-ARC"/>
    <property type="match status" value="1"/>
</dbReference>
<sequence>MSNTQQLALSIQPIISYPRQAQVGKTYLMTIDLQSSEDEWPYEEEEYPIYCMLDTSQLFICQPLGEPAVVLHRFGGSYGAAEFLLTAAQEEMQGEITVTLANSWGVPIRVLSLGQISVTQVVTKNEETVITYERPIYEDQNLERNSRNRFVRNPYIIGRPIHERDKFFGREHVFHFIEDNLNQDVKVILLHGQRGIGKSSVLRQISNFIKSNDFIFVQFDLQHQSQSSLSNIIHNLAIAIIEEIGIEADNLEIPTITQLEEDINLFSELFLLNIYQEIKDKKIVLLIDEFDVVNKSDINISDINIVEQQTFYPYLKKLLKEHDKLFIIPVIEGYLTDFPNLLRLFMSAPHQSIGLLDDISAERMITNPAEGILTYQPEAIKEILQLSAGHPCFTQVICSVLFEQARENNKWTIERGDVEYILYRAIEKADSFLQSFWQVLTDEERIIMSAVAEAQKIAIETQRRFPEEPLDLLIRNNIVQTEQLYQAWERLIENSYLSDDGGKLTVELIRFWLLQYHPLQYQIQNFLSFIKRQESQAELQTQKEQEDIVKNLMGAANYWCQQGQNQLALQLYEQALLLKPNDFNISVSLAEQYLQAKDFEKSLELYEQLLQADYQSFKEGYCNALSEYGHYLIIQGEYALAKEKYHNILEIEPNTRSAIQKILEIETHEQKSVIANEVSSNQGWVSKAMAFIRRIIER</sequence>
<dbReference type="InterPro" id="IPR011990">
    <property type="entry name" value="TPR-like_helical_dom_sf"/>
</dbReference>
<dbReference type="PANTHER" id="PTHR34301:SF8">
    <property type="entry name" value="ATPASE DOMAIN-CONTAINING PROTEIN"/>
    <property type="match status" value="1"/>
</dbReference>
<dbReference type="PANTHER" id="PTHR34301">
    <property type="entry name" value="DNA-BINDING PROTEIN-RELATED"/>
    <property type="match status" value="1"/>
</dbReference>
<dbReference type="InterPro" id="IPR019734">
    <property type="entry name" value="TPR_rpt"/>
</dbReference>
<proteinExistence type="predicted"/>
<feature type="domain" description="NB-ARC" evidence="2">
    <location>
        <begin position="180"/>
        <end position="298"/>
    </location>
</feature>